<dbReference type="VEuPathDB" id="FungiDB:ASPVEDRAFT_39664"/>
<keyword evidence="9" id="KW-1185">Reference proteome</keyword>
<dbReference type="GeneID" id="63727487"/>
<dbReference type="OrthoDB" id="6428749at2759"/>
<dbReference type="AlphaFoldDB" id="A0A1L9PFD5"/>
<feature type="active site" description="Charge relay system" evidence="5">
    <location>
        <position position="219"/>
    </location>
</feature>
<feature type="binding site" evidence="6">
    <location>
        <position position="219"/>
    </location>
    <ligand>
        <name>substrate</name>
    </ligand>
</feature>
<dbReference type="PANTHER" id="PTHR46072">
    <property type="entry name" value="AMIDASE-RELATED-RELATED"/>
    <property type="match status" value="1"/>
</dbReference>
<evidence type="ECO:0000256" key="1">
    <source>
        <dbReference type="ARBA" id="ARBA00001311"/>
    </source>
</evidence>
<evidence type="ECO:0000259" key="7">
    <source>
        <dbReference type="Pfam" id="PF01425"/>
    </source>
</evidence>
<dbReference type="RefSeq" id="XP_040665990.1">
    <property type="nucleotide sequence ID" value="XM_040811976.1"/>
</dbReference>
<dbReference type="Proteomes" id="UP000184073">
    <property type="component" value="Unassembled WGS sequence"/>
</dbReference>
<dbReference type="PANTHER" id="PTHR46072:SF3">
    <property type="entry name" value="AMIDASE"/>
    <property type="match status" value="1"/>
</dbReference>
<protein>
    <recommendedName>
        <fullName evidence="3">amidase</fullName>
        <ecNumber evidence="3">3.5.1.4</ecNumber>
    </recommendedName>
</protein>
<comment type="similarity">
    <text evidence="2">Belongs to the amidase family.</text>
</comment>
<dbReference type="EMBL" id="KV878127">
    <property type="protein sequence ID" value="OJJ00228.1"/>
    <property type="molecule type" value="Genomic_DNA"/>
</dbReference>
<dbReference type="PIRSF" id="PIRSF001221">
    <property type="entry name" value="Amidase_fungi"/>
    <property type="match status" value="1"/>
</dbReference>
<evidence type="ECO:0000313" key="8">
    <source>
        <dbReference type="EMBL" id="OJJ00228.1"/>
    </source>
</evidence>
<dbReference type="InterPro" id="IPR036928">
    <property type="entry name" value="AS_sf"/>
</dbReference>
<dbReference type="Pfam" id="PF01425">
    <property type="entry name" value="Amidase"/>
    <property type="match status" value="1"/>
</dbReference>
<reference evidence="9" key="1">
    <citation type="journal article" date="2017" name="Genome Biol.">
        <title>Comparative genomics reveals high biological diversity and specific adaptations in the industrially and medically important fungal genus Aspergillus.</title>
        <authorList>
            <person name="de Vries R.P."/>
            <person name="Riley R."/>
            <person name="Wiebenga A."/>
            <person name="Aguilar-Osorio G."/>
            <person name="Amillis S."/>
            <person name="Uchima C.A."/>
            <person name="Anderluh G."/>
            <person name="Asadollahi M."/>
            <person name="Askin M."/>
            <person name="Barry K."/>
            <person name="Battaglia E."/>
            <person name="Bayram O."/>
            <person name="Benocci T."/>
            <person name="Braus-Stromeyer S.A."/>
            <person name="Caldana C."/>
            <person name="Canovas D."/>
            <person name="Cerqueira G.C."/>
            <person name="Chen F."/>
            <person name="Chen W."/>
            <person name="Choi C."/>
            <person name="Clum A."/>
            <person name="Dos Santos R.A."/>
            <person name="Damasio A.R."/>
            <person name="Diallinas G."/>
            <person name="Emri T."/>
            <person name="Fekete E."/>
            <person name="Flipphi M."/>
            <person name="Freyberg S."/>
            <person name="Gallo A."/>
            <person name="Gournas C."/>
            <person name="Habgood R."/>
            <person name="Hainaut M."/>
            <person name="Harispe M.L."/>
            <person name="Henrissat B."/>
            <person name="Hilden K.S."/>
            <person name="Hope R."/>
            <person name="Hossain A."/>
            <person name="Karabika E."/>
            <person name="Karaffa L."/>
            <person name="Karanyi Z."/>
            <person name="Krasevec N."/>
            <person name="Kuo A."/>
            <person name="Kusch H."/>
            <person name="LaButti K."/>
            <person name="Lagendijk E.L."/>
            <person name="Lapidus A."/>
            <person name="Levasseur A."/>
            <person name="Lindquist E."/>
            <person name="Lipzen A."/>
            <person name="Logrieco A.F."/>
            <person name="MacCabe A."/>
            <person name="Maekelae M.R."/>
            <person name="Malavazi I."/>
            <person name="Melin P."/>
            <person name="Meyer V."/>
            <person name="Mielnichuk N."/>
            <person name="Miskei M."/>
            <person name="Molnar A.P."/>
            <person name="Mule G."/>
            <person name="Ngan C.Y."/>
            <person name="Orejas M."/>
            <person name="Orosz E."/>
            <person name="Ouedraogo J.P."/>
            <person name="Overkamp K.M."/>
            <person name="Park H.-S."/>
            <person name="Perrone G."/>
            <person name="Piumi F."/>
            <person name="Punt P.J."/>
            <person name="Ram A.F."/>
            <person name="Ramon A."/>
            <person name="Rauscher S."/>
            <person name="Record E."/>
            <person name="Riano-Pachon D.M."/>
            <person name="Robert V."/>
            <person name="Roehrig J."/>
            <person name="Ruller R."/>
            <person name="Salamov A."/>
            <person name="Salih N.S."/>
            <person name="Samson R.A."/>
            <person name="Sandor E."/>
            <person name="Sanguinetti M."/>
            <person name="Schuetze T."/>
            <person name="Sepcic K."/>
            <person name="Shelest E."/>
            <person name="Sherlock G."/>
            <person name="Sophianopoulou V."/>
            <person name="Squina F.M."/>
            <person name="Sun H."/>
            <person name="Susca A."/>
            <person name="Todd R.B."/>
            <person name="Tsang A."/>
            <person name="Unkles S.E."/>
            <person name="van de Wiele N."/>
            <person name="van Rossen-Uffink D."/>
            <person name="Oliveira J.V."/>
            <person name="Vesth T.C."/>
            <person name="Visser J."/>
            <person name="Yu J.-H."/>
            <person name="Zhou M."/>
            <person name="Andersen M.R."/>
            <person name="Archer D.B."/>
            <person name="Baker S.E."/>
            <person name="Benoit I."/>
            <person name="Brakhage A.A."/>
            <person name="Braus G.H."/>
            <person name="Fischer R."/>
            <person name="Frisvad J.C."/>
            <person name="Goldman G.H."/>
            <person name="Houbraken J."/>
            <person name="Oakley B."/>
            <person name="Pocsi I."/>
            <person name="Scazzocchio C."/>
            <person name="Seiboth B."/>
            <person name="vanKuyk P.A."/>
            <person name="Wortman J."/>
            <person name="Dyer P.S."/>
            <person name="Grigoriev I.V."/>
        </authorList>
    </citation>
    <scope>NUCLEOTIDE SEQUENCE [LARGE SCALE GENOMIC DNA]</scope>
    <source>
        <strain evidence="9">CBS 583.65</strain>
    </source>
</reference>
<dbReference type="SUPFAM" id="SSF75304">
    <property type="entry name" value="Amidase signature (AS) enzymes"/>
    <property type="match status" value="1"/>
</dbReference>
<dbReference type="Gene3D" id="3.90.1300.10">
    <property type="entry name" value="Amidase signature (AS) domain"/>
    <property type="match status" value="1"/>
</dbReference>
<keyword evidence="4" id="KW-0378">Hydrolase</keyword>
<feature type="binding site" evidence="6">
    <location>
        <begin position="240"/>
        <end position="243"/>
    </location>
    <ligand>
        <name>substrate</name>
    </ligand>
</feature>
<proteinExistence type="inferred from homology"/>
<evidence type="ECO:0000256" key="4">
    <source>
        <dbReference type="ARBA" id="ARBA00022801"/>
    </source>
</evidence>
<dbReference type="PROSITE" id="PS00571">
    <property type="entry name" value="AMIDASES"/>
    <property type="match status" value="1"/>
</dbReference>
<evidence type="ECO:0000313" key="9">
    <source>
        <dbReference type="Proteomes" id="UP000184073"/>
    </source>
</evidence>
<dbReference type="STRING" id="1036611.A0A1L9PFD5"/>
<comment type="catalytic activity">
    <reaction evidence="1">
        <text>a monocarboxylic acid amide + H2O = a monocarboxylate + NH4(+)</text>
        <dbReference type="Rhea" id="RHEA:12020"/>
        <dbReference type="ChEBI" id="CHEBI:15377"/>
        <dbReference type="ChEBI" id="CHEBI:28938"/>
        <dbReference type="ChEBI" id="CHEBI:35757"/>
        <dbReference type="ChEBI" id="CHEBI:83628"/>
        <dbReference type="EC" id="3.5.1.4"/>
    </reaction>
</comment>
<evidence type="ECO:0000256" key="5">
    <source>
        <dbReference type="PIRSR" id="PIRSR001221-1"/>
    </source>
</evidence>
<gene>
    <name evidence="8" type="ORF">ASPVEDRAFT_39664</name>
</gene>
<accession>A0A1L9PFD5</accession>
<dbReference type="InterPro" id="IPR023631">
    <property type="entry name" value="Amidase_dom"/>
</dbReference>
<name>A0A1L9PFD5_ASPVE</name>
<dbReference type="GO" id="GO:0004040">
    <property type="term" value="F:amidase activity"/>
    <property type="evidence" value="ECO:0007669"/>
    <property type="project" value="UniProtKB-EC"/>
</dbReference>
<organism evidence="8 9">
    <name type="scientific">Aspergillus versicolor CBS 583.65</name>
    <dbReference type="NCBI Taxonomy" id="1036611"/>
    <lineage>
        <taxon>Eukaryota</taxon>
        <taxon>Fungi</taxon>
        <taxon>Dikarya</taxon>
        <taxon>Ascomycota</taxon>
        <taxon>Pezizomycotina</taxon>
        <taxon>Eurotiomycetes</taxon>
        <taxon>Eurotiomycetidae</taxon>
        <taxon>Eurotiales</taxon>
        <taxon>Aspergillaceae</taxon>
        <taxon>Aspergillus</taxon>
        <taxon>Aspergillus subgen. Nidulantes</taxon>
    </lineage>
</organism>
<feature type="active site" description="Charge relay system" evidence="5">
    <location>
        <position position="143"/>
    </location>
</feature>
<evidence type="ECO:0000256" key="6">
    <source>
        <dbReference type="PIRSR" id="PIRSR001221-2"/>
    </source>
</evidence>
<evidence type="ECO:0000256" key="2">
    <source>
        <dbReference type="ARBA" id="ARBA00009199"/>
    </source>
</evidence>
<feature type="active site" description="Acyl-ester intermediate" evidence="5">
    <location>
        <position position="243"/>
    </location>
</feature>
<dbReference type="EC" id="3.5.1.4" evidence="3"/>
<evidence type="ECO:0000256" key="3">
    <source>
        <dbReference type="ARBA" id="ARBA00012922"/>
    </source>
</evidence>
<sequence>MTKDQPQEQSWQAIAAARRKQLDLLIPKEWKLSEEFKASLPADGRLIQADPARKSGILSETELDITESYSAAQLLKRLARSEVSSLAITTAFCKRAAIAQQLTSCLTEHFFSEALERARHLDEYLKREGKVIGPLHGLPISIKDTFRVKGAHTTVGYVSFLDNGPATENSALVDLLLDLGAVLYVKTNIPQTLMTGDSDNNIYGRTLNPNNTNLTAGGSSGGEGALVAFRGSILGVGTDVAGSIRIPALCCGVYGFKPTTGRVPFAGQVTGVAEETPMIEPSAGPLAQTFDDLELFMSTVSSAEPWRYDSTAVAVPWNSQKESQSVLTIGVLPEDPHFPFHPPVKRALESAVEALEKKGHRIVRLPNISTRGAAHAMRLAFHYFTYGPRPDNMSASGEPPVSSVAKLQLTSPMFSGPAFLGEKDIGVFEQIATLGIARKKLSEEWRKAVVENDLDVILAPGAQNTAVPHDTYGWPPYTALWNLIDYPACIIPYGKASKELDPESLILEESGQPNYDPVAVDGAPCALQVVASRFQDEKCLSAARTIDQDLRS</sequence>
<dbReference type="InterPro" id="IPR020556">
    <property type="entry name" value="Amidase_CS"/>
</dbReference>
<feature type="binding site" evidence="6">
    <location>
        <position position="193"/>
    </location>
    <ligand>
        <name>substrate</name>
    </ligand>
</feature>
<feature type="domain" description="Amidase" evidence="7">
    <location>
        <begin position="88"/>
        <end position="540"/>
    </location>
</feature>